<sequence>MYQDAASSNITMLLNTGVYPLLIAAVATLILSKLHRQLAALGAVISFIAGLALIHTGLNFPPAKALDYLALTAPIAFASYLIWQSNISLRLRLITIAVLNSLAMYLLMNPVLQHQGVAVSVLAALVVGIMATGFMISTQKHGNDTYIGALAIVAGTSAPVVAIGGSLLLGQLLGAYAATLAGTLLVSRFAYRQPTLGLTLVATLPLIALLAQAYVLADIPMWFCLAAALTLSVSWIATLIFEANSFSGWVKSLIPQLITSAALAGIGLWSVWPESSLY</sequence>
<accession>A0A501X2D8</accession>
<keyword evidence="1" id="KW-1133">Transmembrane helix</keyword>
<name>A0A501X2D8_9GAMM</name>
<feature type="transmembrane region" description="Helical" evidence="1">
    <location>
        <begin position="196"/>
        <end position="214"/>
    </location>
</feature>
<reference evidence="2 3" key="1">
    <citation type="submission" date="2019-06" db="EMBL/GenBank/DDBJ databases">
        <title>A novel bacterium of genus Marinomonas, isolated from coastal sand.</title>
        <authorList>
            <person name="Huang H."/>
            <person name="Mo K."/>
            <person name="Hu Y."/>
        </authorList>
    </citation>
    <scope>NUCLEOTIDE SEQUENCE [LARGE SCALE GENOMIC DNA]</scope>
    <source>
        <strain evidence="2 3">HB171799</strain>
    </source>
</reference>
<keyword evidence="3" id="KW-1185">Reference proteome</keyword>
<evidence type="ECO:0000256" key="1">
    <source>
        <dbReference type="SAM" id="Phobius"/>
    </source>
</evidence>
<feature type="transmembrane region" description="Helical" evidence="1">
    <location>
        <begin position="38"/>
        <end position="59"/>
    </location>
</feature>
<keyword evidence="1" id="KW-0812">Transmembrane</keyword>
<dbReference type="EMBL" id="VFRR01000004">
    <property type="protein sequence ID" value="TPE54649.1"/>
    <property type="molecule type" value="Genomic_DNA"/>
</dbReference>
<evidence type="ECO:0000313" key="3">
    <source>
        <dbReference type="Proteomes" id="UP000315901"/>
    </source>
</evidence>
<dbReference type="AlphaFoldDB" id="A0A501X2D8"/>
<dbReference type="Proteomes" id="UP000315901">
    <property type="component" value="Unassembled WGS sequence"/>
</dbReference>
<feature type="transmembrane region" description="Helical" evidence="1">
    <location>
        <begin position="146"/>
        <end position="167"/>
    </location>
</feature>
<feature type="transmembrane region" description="Helical" evidence="1">
    <location>
        <begin position="173"/>
        <end position="191"/>
    </location>
</feature>
<feature type="transmembrane region" description="Helical" evidence="1">
    <location>
        <begin position="114"/>
        <end position="134"/>
    </location>
</feature>
<feature type="transmembrane region" description="Helical" evidence="1">
    <location>
        <begin position="90"/>
        <end position="108"/>
    </location>
</feature>
<protein>
    <submittedName>
        <fullName evidence="2">Uncharacterized protein</fullName>
    </submittedName>
</protein>
<feature type="transmembrane region" description="Helical" evidence="1">
    <location>
        <begin position="12"/>
        <end position="31"/>
    </location>
</feature>
<dbReference type="OrthoDB" id="6104792at2"/>
<gene>
    <name evidence="2" type="ORF">FJM67_03195</name>
</gene>
<evidence type="ECO:0000313" key="2">
    <source>
        <dbReference type="EMBL" id="TPE54649.1"/>
    </source>
</evidence>
<organism evidence="2 3">
    <name type="scientific">Maribrevibacterium harenarium</name>
    <dbReference type="NCBI Taxonomy" id="2589817"/>
    <lineage>
        <taxon>Bacteria</taxon>
        <taxon>Pseudomonadati</taxon>
        <taxon>Pseudomonadota</taxon>
        <taxon>Gammaproteobacteria</taxon>
        <taxon>Oceanospirillales</taxon>
        <taxon>Oceanospirillaceae</taxon>
        <taxon>Maribrevibacterium</taxon>
    </lineage>
</organism>
<dbReference type="RefSeq" id="WP_140587231.1">
    <property type="nucleotide sequence ID" value="NZ_VFRR01000004.1"/>
</dbReference>
<proteinExistence type="predicted"/>
<feature type="transmembrane region" description="Helical" evidence="1">
    <location>
        <begin position="253"/>
        <end position="272"/>
    </location>
</feature>
<keyword evidence="1" id="KW-0472">Membrane</keyword>
<feature type="transmembrane region" description="Helical" evidence="1">
    <location>
        <begin position="220"/>
        <end position="241"/>
    </location>
</feature>
<comment type="caution">
    <text evidence="2">The sequence shown here is derived from an EMBL/GenBank/DDBJ whole genome shotgun (WGS) entry which is preliminary data.</text>
</comment>
<feature type="transmembrane region" description="Helical" evidence="1">
    <location>
        <begin position="65"/>
        <end position="83"/>
    </location>
</feature>